<evidence type="ECO:0000313" key="3">
    <source>
        <dbReference type="EMBL" id="PDO11750.1"/>
    </source>
</evidence>
<dbReference type="PANTHER" id="PTHR45138">
    <property type="entry name" value="REGULATORY COMPONENTS OF SENSORY TRANSDUCTION SYSTEM"/>
    <property type="match status" value="1"/>
</dbReference>
<evidence type="ECO:0000256" key="1">
    <source>
        <dbReference type="SAM" id="MobiDB-lite"/>
    </source>
</evidence>
<sequence>MRRAEGGRDEPRRRHGRSRTKSDRASVGFEVWCSRLRRWFPILSGCWLLIGPEGEVLATWSYDDARTAHWIGSDPARLAALASKAISDSKDRKEDVPDLVAVSADGNAEGEEEGVFAVALALDQPLFEHPVVLVFAGRRHQANVVREAIRPLAFALEACLLEEAERREAQKRIQLFEAVTRLLTKIDVDSVLGETLDWFRKLFPVLDVELWMSQERETELPVRQLDLQTMADNPCAQAFMNGTTLVWRTAPADAGDGRVFVAAPLQGRQGTYGVVKLTMPEDPTKDEVVWITRLAEMAGAAFENGRLYEQSNMLIHELRLINEITKQLNRSLKLSDVYRLATEELVRIFGAEYACIVEYDKEKERMVVQATNLPSILYSTYPVDYGFSGIVFRTKEPLIVSDYLQNPQVPSELMEQTGARSLIASPILTGNEVLGAILVAHRRPNFFSYDNFRLLQMLSSHIGLAMANAFLHAEMRRMAITDHLTGLYVRRYLDEQIEHLFRKDFCGALLLIDVDDFKRINDTYGHQVGDRVLIQISRIIRASVRDTDIPVRWGGEELAVYFPQVRLDAAVRIAERIRKTVETETWPKVTISCGVAEWSWESGQSSLDTLFQRADTALYRAKGSGKNKTLVDSLEDFPPK</sequence>
<dbReference type="FunFam" id="3.30.70.270:FF:000001">
    <property type="entry name" value="Diguanylate cyclase domain protein"/>
    <property type="match status" value="1"/>
</dbReference>
<dbReference type="Pfam" id="PF13185">
    <property type="entry name" value="GAF_2"/>
    <property type="match status" value="1"/>
</dbReference>
<dbReference type="SUPFAM" id="SSF55073">
    <property type="entry name" value="Nucleotide cyclase"/>
    <property type="match status" value="1"/>
</dbReference>
<protein>
    <recommendedName>
        <fullName evidence="2">GGDEF domain-containing protein</fullName>
    </recommendedName>
</protein>
<dbReference type="InterPro" id="IPR000160">
    <property type="entry name" value="GGDEF_dom"/>
</dbReference>
<dbReference type="GO" id="GO:0043709">
    <property type="term" value="P:cell adhesion involved in single-species biofilm formation"/>
    <property type="evidence" value="ECO:0007669"/>
    <property type="project" value="TreeGrafter"/>
</dbReference>
<dbReference type="InterPro" id="IPR003018">
    <property type="entry name" value="GAF"/>
</dbReference>
<dbReference type="GO" id="GO:0052621">
    <property type="term" value="F:diguanylate cyclase activity"/>
    <property type="evidence" value="ECO:0007669"/>
    <property type="project" value="TreeGrafter"/>
</dbReference>
<dbReference type="PROSITE" id="PS50887">
    <property type="entry name" value="GGDEF"/>
    <property type="match status" value="1"/>
</dbReference>
<dbReference type="Pfam" id="PF00990">
    <property type="entry name" value="GGDEF"/>
    <property type="match status" value="1"/>
</dbReference>
<feature type="domain" description="GGDEF" evidence="2">
    <location>
        <begin position="505"/>
        <end position="634"/>
    </location>
</feature>
<dbReference type="SUPFAM" id="SSF55781">
    <property type="entry name" value="GAF domain-like"/>
    <property type="match status" value="2"/>
</dbReference>
<feature type="compositionally biased region" description="Basic and acidic residues" evidence="1">
    <location>
        <begin position="1"/>
        <end position="12"/>
    </location>
</feature>
<dbReference type="PANTHER" id="PTHR45138:SF9">
    <property type="entry name" value="DIGUANYLATE CYCLASE DGCM-RELATED"/>
    <property type="match status" value="1"/>
</dbReference>
<dbReference type="SMART" id="SM00267">
    <property type="entry name" value="GGDEF"/>
    <property type="match status" value="1"/>
</dbReference>
<dbReference type="SMART" id="SM00065">
    <property type="entry name" value="GAF"/>
    <property type="match status" value="1"/>
</dbReference>
<dbReference type="Gene3D" id="3.30.70.270">
    <property type="match status" value="1"/>
</dbReference>
<dbReference type="Gene3D" id="3.30.450.40">
    <property type="match status" value="2"/>
</dbReference>
<comment type="caution">
    <text evidence="3">The sequence shown here is derived from an EMBL/GenBank/DDBJ whole genome shotgun (WGS) entry which is preliminary data.</text>
</comment>
<evidence type="ECO:0000259" key="2">
    <source>
        <dbReference type="PROSITE" id="PS50887"/>
    </source>
</evidence>
<organism evidence="3 4">
    <name type="scientific">Candidatus Reconcilbacillus cellulovorans</name>
    <dbReference type="NCBI Taxonomy" id="1906605"/>
    <lineage>
        <taxon>Bacteria</taxon>
        <taxon>Bacillati</taxon>
        <taxon>Bacillota</taxon>
        <taxon>Bacilli</taxon>
        <taxon>Bacillales</taxon>
        <taxon>Paenibacillaceae</taxon>
        <taxon>Candidatus Reconcilbacillus</taxon>
    </lineage>
</organism>
<dbReference type="InterPro" id="IPR029016">
    <property type="entry name" value="GAF-like_dom_sf"/>
</dbReference>
<dbReference type="Proteomes" id="UP000243688">
    <property type="component" value="Unassembled WGS sequence"/>
</dbReference>
<dbReference type="InterPro" id="IPR029787">
    <property type="entry name" value="Nucleotide_cyclase"/>
</dbReference>
<proteinExistence type="predicted"/>
<name>A0A2A6E3P3_9BACL</name>
<dbReference type="GO" id="GO:0005886">
    <property type="term" value="C:plasma membrane"/>
    <property type="evidence" value="ECO:0007669"/>
    <property type="project" value="TreeGrafter"/>
</dbReference>
<dbReference type="NCBIfam" id="TIGR00254">
    <property type="entry name" value="GGDEF"/>
    <property type="match status" value="1"/>
</dbReference>
<gene>
    <name evidence="3" type="ORF">BLM47_01235</name>
</gene>
<dbReference type="CDD" id="cd01949">
    <property type="entry name" value="GGDEF"/>
    <property type="match status" value="1"/>
</dbReference>
<accession>A0A2A6E3P3</accession>
<feature type="region of interest" description="Disordered" evidence="1">
    <location>
        <begin position="1"/>
        <end position="21"/>
    </location>
</feature>
<dbReference type="InterPro" id="IPR050469">
    <property type="entry name" value="Diguanylate_Cyclase"/>
</dbReference>
<dbReference type="GO" id="GO:1902201">
    <property type="term" value="P:negative regulation of bacterial-type flagellum-dependent cell motility"/>
    <property type="evidence" value="ECO:0007669"/>
    <property type="project" value="TreeGrafter"/>
</dbReference>
<dbReference type="AlphaFoldDB" id="A0A2A6E3P3"/>
<evidence type="ECO:0000313" key="4">
    <source>
        <dbReference type="Proteomes" id="UP000243688"/>
    </source>
</evidence>
<dbReference type="InterPro" id="IPR043128">
    <property type="entry name" value="Rev_trsase/Diguanyl_cyclase"/>
</dbReference>
<dbReference type="EMBL" id="MOXJ01000001">
    <property type="protein sequence ID" value="PDO11750.1"/>
    <property type="molecule type" value="Genomic_DNA"/>
</dbReference>
<reference evidence="3 4" key="1">
    <citation type="submission" date="2016-12" db="EMBL/GenBank/DDBJ databases">
        <title>Candidatus Reconcilibacillus cellulovorans genome.</title>
        <authorList>
            <person name="Kolinko S."/>
            <person name="Wu Y.-W."/>
            <person name="Tachea F."/>
            <person name="Denzel E."/>
            <person name="Hiras J."/>
            <person name="Baecker N."/>
            <person name="Chan L.J."/>
            <person name="Eichorst S.A."/>
            <person name="Frey D."/>
            <person name="Adams P.D."/>
            <person name="Pray T."/>
            <person name="Tanjore D."/>
            <person name="Petzold C.J."/>
            <person name="Gladden J.M."/>
            <person name="Simmons B.A."/>
            <person name="Singer S.W."/>
        </authorList>
    </citation>
    <scope>NUCLEOTIDE SEQUENCE [LARGE SCALE GENOMIC DNA]</scope>
    <source>
        <strain evidence="3">JTherm</strain>
    </source>
</reference>